<reference evidence="1 2" key="1">
    <citation type="journal article" date="2021" name="BMC Genomics">
        <title>Datura genome reveals duplications of psychoactive alkaloid biosynthetic genes and high mutation rate following tissue culture.</title>
        <authorList>
            <person name="Rajewski A."/>
            <person name="Carter-House D."/>
            <person name="Stajich J."/>
            <person name="Litt A."/>
        </authorList>
    </citation>
    <scope>NUCLEOTIDE SEQUENCE [LARGE SCALE GENOMIC DNA]</scope>
    <source>
        <strain evidence="1">AR-01</strain>
    </source>
</reference>
<accession>A0ABS8V3J1</accession>
<dbReference type="Proteomes" id="UP000823775">
    <property type="component" value="Unassembled WGS sequence"/>
</dbReference>
<proteinExistence type="predicted"/>
<protein>
    <submittedName>
        <fullName evidence="1">Uncharacterized protein</fullName>
    </submittedName>
</protein>
<comment type="caution">
    <text evidence="1">The sequence shown here is derived from an EMBL/GenBank/DDBJ whole genome shotgun (WGS) entry which is preliminary data.</text>
</comment>
<sequence>MSCGLDRMGEEWKAGSLGKQAGTNSSFSLLSFSKSSEKDRDLSFRRYGVFGHTQFRPNRATGQIAPTQSMARQLFTDQKKNKGMWYSQIIPFRSVGKTNASLGSTNPSKTYFAAYEIAALVPSNINRRREKIQKAIRPIRLKEGARRGKAVERQLVKMPIYLFLEQLNVNRFLLGSLYKKDDET</sequence>
<name>A0ABS8V3J1_DATST</name>
<evidence type="ECO:0000313" key="2">
    <source>
        <dbReference type="Proteomes" id="UP000823775"/>
    </source>
</evidence>
<keyword evidence="2" id="KW-1185">Reference proteome</keyword>
<gene>
    <name evidence="1" type="ORF">HAX54_027360</name>
</gene>
<organism evidence="1 2">
    <name type="scientific">Datura stramonium</name>
    <name type="common">Jimsonweed</name>
    <name type="synonym">Common thornapple</name>
    <dbReference type="NCBI Taxonomy" id="4076"/>
    <lineage>
        <taxon>Eukaryota</taxon>
        <taxon>Viridiplantae</taxon>
        <taxon>Streptophyta</taxon>
        <taxon>Embryophyta</taxon>
        <taxon>Tracheophyta</taxon>
        <taxon>Spermatophyta</taxon>
        <taxon>Magnoliopsida</taxon>
        <taxon>eudicotyledons</taxon>
        <taxon>Gunneridae</taxon>
        <taxon>Pentapetalae</taxon>
        <taxon>asterids</taxon>
        <taxon>lamiids</taxon>
        <taxon>Solanales</taxon>
        <taxon>Solanaceae</taxon>
        <taxon>Solanoideae</taxon>
        <taxon>Datureae</taxon>
        <taxon>Datura</taxon>
    </lineage>
</organism>
<evidence type="ECO:0000313" key="1">
    <source>
        <dbReference type="EMBL" id="MCD9641269.1"/>
    </source>
</evidence>
<dbReference type="EMBL" id="JACEIK010003315">
    <property type="protein sequence ID" value="MCD9641269.1"/>
    <property type="molecule type" value="Genomic_DNA"/>
</dbReference>